<organism evidence="1 2">
    <name type="scientific">Romanomermis culicivorax</name>
    <name type="common">Nematode worm</name>
    <dbReference type="NCBI Taxonomy" id="13658"/>
    <lineage>
        <taxon>Eukaryota</taxon>
        <taxon>Metazoa</taxon>
        <taxon>Ecdysozoa</taxon>
        <taxon>Nematoda</taxon>
        <taxon>Enoplea</taxon>
        <taxon>Dorylaimia</taxon>
        <taxon>Mermithida</taxon>
        <taxon>Mermithoidea</taxon>
        <taxon>Mermithidae</taxon>
        <taxon>Romanomermis</taxon>
    </lineage>
</organism>
<protein>
    <submittedName>
        <fullName evidence="2">Uncharacterized protein</fullName>
    </submittedName>
</protein>
<sequence>MESTFGEHMIKSIILSNDSNDQCVIGTNFWHFPTFTTALDNNLEEIPKEERVSFCDNKSDTFSQIEEIKAKQSVRQPQPSLHQPPSRGMEVTELAELTFLIAQVSISISPNCQQWVTGAIFPSTSTSVPDLIVQGLPNNQVATEFPIETAIVNITNGRCPL</sequence>
<reference evidence="2" key="1">
    <citation type="submission" date="2022-11" db="UniProtKB">
        <authorList>
            <consortium name="WormBaseParasite"/>
        </authorList>
    </citation>
    <scope>IDENTIFICATION</scope>
</reference>
<name>A0A915K9S5_ROMCU</name>
<accession>A0A915K9S5</accession>
<dbReference type="AlphaFoldDB" id="A0A915K9S5"/>
<proteinExistence type="predicted"/>
<keyword evidence="1" id="KW-1185">Reference proteome</keyword>
<dbReference type="WBParaSite" id="nRc.2.0.1.t34663-RA">
    <property type="protein sequence ID" value="nRc.2.0.1.t34663-RA"/>
    <property type="gene ID" value="nRc.2.0.1.g34663"/>
</dbReference>
<evidence type="ECO:0000313" key="1">
    <source>
        <dbReference type="Proteomes" id="UP000887565"/>
    </source>
</evidence>
<evidence type="ECO:0000313" key="2">
    <source>
        <dbReference type="WBParaSite" id="nRc.2.0.1.t34663-RA"/>
    </source>
</evidence>
<dbReference type="Proteomes" id="UP000887565">
    <property type="component" value="Unplaced"/>
</dbReference>